<evidence type="ECO:0000313" key="2">
    <source>
        <dbReference type="EMBL" id="KAL2797304.1"/>
    </source>
</evidence>
<dbReference type="Proteomes" id="UP001610563">
    <property type="component" value="Unassembled WGS sequence"/>
</dbReference>
<keyword evidence="1" id="KW-0472">Membrane</keyword>
<keyword evidence="1" id="KW-0812">Transmembrane</keyword>
<accession>A0ABR4GE30</accession>
<proteinExistence type="predicted"/>
<sequence length="73" mass="8276">MFRFIYNLDLGEYLSPFGTTLPRFHYGKRKIPASSKCFAAFTCRAIFLAFALKIVIAPFRKPANIGVSHCQCL</sequence>
<gene>
    <name evidence="2" type="ORF">BJX66DRAFT_108588</name>
</gene>
<comment type="caution">
    <text evidence="2">The sequence shown here is derived from an EMBL/GenBank/DDBJ whole genome shotgun (WGS) entry which is preliminary data.</text>
</comment>
<reference evidence="2 3" key="1">
    <citation type="submission" date="2024-07" db="EMBL/GenBank/DDBJ databases">
        <title>Section-level genome sequencing and comparative genomics of Aspergillus sections Usti and Cavernicolus.</title>
        <authorList>
            <consortium name="Lawrence Berkeley National Laboratory"/>
            <person name="Nybo J.L."/>
            <person name="Vesth T.C."/>
            <person name="Theobald S."/>
            <person name="Frisvad J.C."/>
            <person name="Larsen T.O."/>
            <person name="Kjaerboelling I."/>
            <person name="Rothschild-Mancinelli K."/>
            <person name="Lyhne E.K."/>
            <person name="Kogle M.E."/>
            <person name="Barry K."/>
            <person name="Clum A."/>
            <person name="Na H."/>
            <person name="Ledsgaard L."/>
            <person name="Lin J."/>
            <person name="Lipzen A."/>
            <person name="Kuo A."/>
            <person name="Riley R."/>
            <person name="Mondo S."/>
            <person name="Labutti K."/>
            <person name="Haridas S."/>
            <person name="Pangalinan J."/>
            <person name="Salamov A.A."/>
            <person name="Simmons B.A."/>
            <person name="Magnuson J.K."/>
            <person name="Chen J."/>
            <person name="Drula E."/>
            <person name="Henrissat B."/>
            <person name="Wiebenga A."/>
            <person name="Lubbers R.J."/>
            <person name="Gomes A.C."/>
            <person name="Makela M.R."/>
            <person name="Stajich J."/>
            <person name="Grigoriev I.V."/>
            <person name="Mortensen U.H."/>
            <person name="De Vries R.P."/>
            <person name="Baker S.E."/>
            <person name="Andersen M.R."/>
        </authorList>
    </citation>
    <scope>NUCLEOTIDE SEQUENCE [LARGE SCALE GENOMIC DNA]</scope>
    <source>
        <strain evidence="2 3">CBS 209.92</strain>
    </source>
</reference>
<evidence type="ECO:0000313" key="3">
    <source>
        <dbReference type="Proteomes" id="UP001610563"/>
    </source>
</evidence>
<keyword evidence="1" id="KW-1133">Transmembrane helix</keyword>
<name>A0ABR4GE30_9EURO</name>
<feature type="transmembrane region" description="Helical" evidence="1">
    <location>
        <begin position="38"/>
        <end position="59"/>
    </location>
</feature>
<protein>
    <submittedName>
        <fullName evidence="2">Uncharacterized protein</fullName>
    </submittedName>
</protein>
<keyword evidence="3" id="KW-1185">Reference proteome</keyword>
<dbReference type="EMBL" id="JBFTWV010000020">
    <property type="protein sequence ID" value="KAL2797304.1"/>
    <property type="molecule type" value="Genomic_DNA"/>
</dbReference>
<evidence type="ECO:0000256" key="1">
    <source>
        <dbReference type="SAM" id="Phobius"/>
    </source>
</evidence>
<organism evidence="2 3">
    <name type="scientific">Aspergillus keveii</name>
    <dbReference type="NCBI Taxonomy" id="714993"/>
    <lineage>
        <taxon>Eukaryota</taxon>
        <taxon>Fungi</taxon>
        <taxon>Dikarya</taxon>
        <taxon>Ascomycota</taxon>
        <taxon>Pezizomycotina</taxon>
        <taxon>Eurotiomycetes</taxon>
        <taxon>Eurotiomycetidae</taxon>
        <taxon>Eurotiales</taxon>
        <taxon>Aspergillaceae</taxon>
        <taxon>Aspergillus</taxon>
        <taxon>Aspergillus subgen. Nidulantes</taxon>
    </lineage>
</organism>